<reference evidence="4 5" key="1">
    <citation type="submission" date="2017-10" db="EMBL/GenBank/DDBJ databases">
        <title>Analysis of the genome sequences of Rhizobium populations associated to common bean (phaseolus vulgaris).</title>
        <authorList>
            <person name="Bustos P."/>
            <person name="Santamaria R.I."/>
            <person name="Miranda-Sanchez F."/>
            <person name="Perez-Carrascal O."/>
            <person name="Juarez S."/>
            <person name="Lozano L."/>
            <person name="Martinez-Flores I."/>
            <person name="Vinuesa P."/>
            <person name="Martinez-Romero E."/>
            <person name="Cevallos M.A."/>
            <person name="Romero D."/>
            <person name="Davila G."/>
            <person name="Gonzalez V."/>
        </authorList>
    </citation>
    <scope>NUCLEOTIDE SEQUENCE [LARGE SCALE GENOMIC DNA]</scope>
    <source>
        <strain evidence="4 5">NXT3</strain>
        <plasmid evidence="5">Plasmid psfrenxt3c</plasmid>
    </source>
</reference>
<geneLocation type="plasmid" evidence="5">
    <name>psfrenxt3c</name>
</geneLocation>
<evidence type="ECO:0000313" key="4">
    <source>
        <dbReference type="EMBL" id="AUX79322.1"/>
    </source>
</evidence>
<evidence type="ECO:0000256" key="2">
    <source>
        <dbReference type="ARBA" id="ARBA00022840"/>
    </source>
</evidence>
<evidence type="ECO:0000256" key="1">
    <source>
        <dbReference type="ARBA" id="ARBA00022741"/>
    </source>
</evidence>
<dbReference type="SUPFAM" id="SSF52540">
    <property type="entry name" value="P-loop containing nucleoside triphosphate hydrolases"/>
    <property type="match status" value="1"/>
</dbReference>
<dbReference type="AlphaFoldDB" id="A0A2L0HDR2"/>
<dbReference type="Pfam" id="PF00005">
    <property type="entry name" value="ABC_tran"/>
    <property type="match status" value="1"/>
</dbReference>
<keyword evidence="1" id="KW-0547">Nucleotide-binding</keyword>
<evidence type="ECO:0000259" key="3">
    <source>
        <dbReference type="PROSITE" id="PS50893"/>
    </source>
</evidence>
<protein>
    <submittedName>
        <fullName evidence="4">ABC transporter ATP-binding protein</fullName>
    </submittedName>
</protein>
<dbReference type="PANTHER" id="PTHR43790:SF8">
    <property type="entry name" value="SUGAR ABC TRANSPORTER ATP-BINDING PROTEIN"/>
    <property type="match status" value="1"/>
</dbReference>
<keyword evidence="2 4" id="KW-0067">ATP-binding</keyword>
<dbReference type="GO" id="GO:0016887">
    <property type="term" value="F:ATP hydrolysis activity"/>
    <property type="evidence" value="ECO:0007669"/>
    <property type="project" value="InterPro"/>
</dbReference>
<dbReference type="InterPro" id="IPR003593">
    <property type="entry name" value="AAA+_ATPase"/>
</dbReference>
<dbReference type="InterPro" id="IPR050107">
    <property type="entry name" value="ABC_carbohydrate_import_ATPase"/>
</dbReference>
<dbReference type="Gene3D" id="3.40.50.300">
    <property type="entry name" value="P-loop containing nucleotide triphosphate hydrolases"/>
    <property type="match status" value="1"/>
</dbReference>
<dbReference type="EMBL" id="CP024310">
    <property type="protein sequence ID" value="AUX79322.1"/>
    <property type="molecule type" value="Genomic_DNA"/>
</dbReference>
<evidence type="ECO:0000313" key="5">
    <source>
        <dbReference type="Proteomes" id="UP000239340"/>
    </source>
</evidence>
<feature type="domain" description="ABC transporter" evidence="3">
    <location>
        <begin position="20"/>
        <end position="261"/>
    </location>
</feature>
<dbReference type="InterPro" id="IPR027417">
    <property type="entry name" value="P-loop_NTPase"/>
</dbReference>
<dbReference type="CDD" id="cd03216">
    <property type="entry name" value="ABC_Carb_Monos_I"/>
    <property type="match status" value="1"/>
</dbReference>
<dbReference type="InterPro" id="IPR003439">
    <property type="entry name" value="ABC_transporter-like_ATP-bd"/>
</dbReference>
<gene>
    <name evidence="4" type="ORF">NXT3_PC00145</name>
</gene>
<proteinExistence type="predicted"/>
<organism evidence="4 5">
    <name type="scientific">Rhizobium fredii</name>
    <name type="common">Sinorhizobium fredii</name>
    <dbReference type="NCBI Taxonomy" id="380"/>
    <lineage>
        <taxon>Bacteria</taxon>
        <taxon>Pseudomonadati</taxon>
        <taxon>Pseudomonadota</taxon>
        <taxon>Alphaproteobacteria</taxon>
        <taxon>Hyphomicrobiales</taxon>
        <taxon>Rhizobiaceae</taxon>
        <taxon>Sinorhizobium/Ensifer group</taxon>
        <taxon>Sinorhizobium</taxon>
    </lineage>
</organism>
<sequence>MTLYQPNGAAQALEETTPVLEAVNIAKYFGATTALSDVSLKAWAGKVTVLLGDNGAGKSTLIKILSGVYRPDAGELFFKGKKVTLSGPDEARALGIATCYQDLAVCDLLSVTRNIVLGQEPTKGFWKFRIYDAKAADRLAREALSGLGVRLRGNLRSRAATLSGGQKQSLAIARAMYFGSSCLILDEPTAALAVRQATRVIEHIDRARQMGNAVILITHNFNHALEIADHLVVFARGRVIGSFERGEATMQMLTELVSREA</sequence>
<dbReference type="GO" id="GO:0005524">
    <property type="term" value="F:ATP binding"/>
    <property type="evidence" value="ECO:0007669"/>
    <property type="project" value="UniProtKB-KW"/>
</dbReference>
<dbReference type="PANTHER" id="PTHR43790">
    <property type="entry name" value="CARBOHYDRATE TRANSPORT ATP-BINDING PROTEIN MG119-RELATED"/>
    <property type="match status" value="1"/>
</dbReference>
<name>A0A2L0HDR2_RHIFR</name>
<dbReference type="PROSITE" id="PS50893">
    <property type="entry name" value="ABC_TRANSPORTER_2"/>
    <property type="match status" value="1"/>
</dbReference>
<accession>A0A2L0HDR2</accession>
<dbReference type="SMART" id="SM00382">
    <property type="entry name" value="AAA"/>
    <property type="match status" value="1"/>
</dbReference>
<keyword evidence="4" id="KW-0614">Plasmid</keyword>
<dbReference type="Proteomes" id="UP000239340">
    <property type="component" value="Plasmid pSfreNXT3c"/>
</dbReference>